<dbReference type="Gene3D" id="3.30.250.20">
    <property type="entry name" value="L1 transposable element, C-terminal domain"/>
    <property type="match status" value="1"/>
</dbReference>
<organism evidence="2 3">
    <name type="scientific">Pleurodeles waltl</name>
    <name type="common">Iberian ribbed newt</name>
    <dbReference type="NCBI Taxonomy" id="8319"/>
    <lineage>
        <taxon>Eukaryota</taxon>
        <taxon>Metazoa</taxon>
        <taxon>Chordata</taxon>
        <taxon>Craniata</taxon>
        <taxon>Vertebrata</taxon>
        <taxon>Euteleostomi</taxon>
        <taxon>Amphibia</taxon>
        <taxon>Batrachia</taxon>
        <taxon>Caudata</taxon>
        <taxon>Salamandroidea</taxon>
        <taxon>Salamandridae</taxon>
        <taxon>Pleurodelinae</taxon>
        <taxon>Pleurodeles</taxon>
    </lineage>
</organism>
<gene>
    <name evidence="2" type="ORF">NDU88_002322</name>
</gene>
<feature type="compositionally biased region" description="Basic and acidic residues" evidence="1">
    <location>
        <begin position="115"/>
        <end position="126"/>
    </location>
</feature>
<protein>
    <submittedName>
        <fullName evidence="2">Uncharacterized protein</fullName>
    </submittedName>
</protein>
<feature type="region of interest" description="Disordered" evidence="1">
    <location>
        <begin position="114"/>
        <end position="168"/>
    </location>
</feature>
<feature type="compositionally biased region" description="Polar residues" evidence="1">
    <location>
        <begin position="133"/>
        <end position="142"/>
    </location>
</feature>
<dbReference type="InterPro" id="IPR004244">
    <property type="entry name" value="Transposase_22"/>
</dbReference>
<dbReference type="InterPro" id="IPR042566">
    <property type="entry name" value="L1_C"/>
</dbReference>
<keyword evidence="3" id="KW-1185">Reference proteome</keyword>
<dbReference type="AlphaFoldDB" id="A0AAV7KSD7"/>
<proteinExistence type="predicted"/>
<feature type="compositionally biased region" description="Basic and acidic residues" evidence="1">
    <location>
        <begin position="143"/>
        <end position="157"/>
    </location>
</feature>
<comment type="caution">
    <text evidence="2">The sequence shown here is derived from an EMBL/GenBank/DDBJ whole genome shotgun (WGS) entry which is preliminary data.</text>
</comment>
<dbReference type="PANTHER" id="PTHR11505">
    <property type="entry name" value="L1 TRANSPOSABLE ELEMENT-RELATED"/>
    <property type="match status" value="1"/>
</dbReference>
<name>A0AAV7KSD7_PLEWA</name>
<dbReference type="Proteomes" id="UP001066276">
    <property type="component" value="Chromosome 12"/>
</dbReference>
<accession>A0AAV7KSD7</accession>
<reference evidence="2" key="1">
    <citation type="journal article" date="2022" name="bioRxiv">
        <title>Sequencing and chromosome-scale assembly of the giantPleurodeles waltlgenome.</title>
        <authorList>
            <person name="Brown T."/>
            <person name="Elewa A."/>
            <person name="Iarovenko S."/>
            <person name="Subramanian E."/>
            <person name="Araus A.J."/>
            <person name="Petzold A."/>
            <person name="Susuki M."/>
            <person name="Suzuki K.-i.T."/>
            <person name="Hayashi T."/>
            <person name="Toyoda A."/>
            <person name="Oliveira C."/>
            <person name="Osipova E."/>
            <person name="Leigh N.D."/>
            <person name="Simon A."/>
            <person name="Yun M.H."/>
        </authorList>
    </citation>
    <scope>NUCLEOTIDE SEQUENCE</scope>
    <source>
        <strain evidence="2">20211129_DDA</strain>
        <tissue evidence="2">Liver</tissue>
    </source>
</reference>
<dbReference type="EMBL" id="JANPWB010000016">
    <property type="protein sequence ID" value="KAJ1082152.1"/>
    <property type="molecule type" value="Genomic_DNA"/>
</dbReference>
<sequence>MDRVHRVGPPRLAHVPPVDILVCVYDFLLRERILQMAREQHLLKFCGHTLLLYQELAAITLQKRKDFSPITSHLREKGVSYSWGYPFRLVFRWEGKLHQLCSLKEAYSLLQLEEPSDKHPHSPRTDLRHRRSTCGQTVSPKSTKPDPETMATERRAVLESLSAKSGRE</sequence>
<evidence type="ECO:0000256" key="1">
    <source>
        <dbReference type="SAM" id="MobiDB-lite"/>
    </source>
</evidence>
<evidence type="ECO:0000313" key="2">
    <source>
        <dbReference type="EMBL" id="KAJ1082152.1"/>
    </source>
</evidence>
<evidence type="ECO:0000313" key="3">
    <source>
        <dbReference type="Proteomes" id="UP001066276"/>
    </source>
</evidence>